<dbReference type="OrthoDB" id="2142040at2759"/>
<dbReference type="STRING" id="1965070.A0A443QGL1"/>
<dbReference type="PANTHER" id="PTHR31649:SF1">
    <property type="entry name" value="FARNESOIC ACID O-METHYL TRANSFERASE DOMAIN-CONTAINING PROTEIN"/>
    <property type="match status" value="1"/>
</dbReference>
<dbReference type="Pfam" id="PF11901">
    <property type="entry name" value="DM9"/>
    <property type="match status" value="1"/>
</dbReference>
<reference evidence="2 3" key="1">
    <citation type="journal article" date="2018" name="Gigascience">
        <title>Genomes of trombidid mites reveal novel predicted allergens and laterally-transferred genes associated with secondary metabolism.</title>
        <authorList>
            <person name="Dong X."/>
            <person name="Chaisiri K."/>
            <person name="Xia D."/>
            <person name="Armstrong S.D."/>
            <person name="Fang Y."/>
            <person name="Donnelly M.J."/>
            <person name="Kadowaki T."/>
            <person name="McGarry J.W."/>
            <person name="Darby A.C."/>
            <person name="Makepeace B.L."/>
        </authorList>
    </citation>
    <scope>NUCLEOTIDE SEQUENCE [LARGE SCALE GENOMIC DNA]</scope>
    <source>
        <strain evidence="2">UoL-WK</strain>
    </source>
</reference>
<evidence type="ECO:0000313" key="3">
    <source>
        <dbReference type="Proteomes" id="UP000285301"/>
    </source>
</evidence>
<name>A0A443QGL1_9ACAR</name>
<reference evidence="2" key="2">
    <citation type="submission" date="2018-11" db="EMBL/GenBank/DDBJ databases">
        <title>Trombidioid mite genomics.</title>
        <authorList>
            <person name="Dong X."/>
        </authorList>
    </citation>
    <scope>NUCLEOTIDE SEQUENCE</scope>
    <source>
        <strain evidence="2">UoL-WK</strain>
    </source>
</reference>
<dbReference type="Proteomes" id="UP000285301">
    <property type="component" value="Unassembled WGS sequence"/>
</dbReference>
<protein>
    <recommendedName>
        <fullName evidence="4">Natterin-3-like protein</fullName>
    </recommendedName>
</protein>
<accession>A0A443QGL1</accession>
<proteinExistence type="predicted"/>
<dbReference type="EMBL" id="NCKU01008059">
    <property type="protein sequence ID" value="RWS02173.1"/>
    <property type="molecule type" value="Genomic_DNA"/>
</dbReference>
<dbReference type="EMBL" id="NCKU01008115">
    <property type="protein sequence ID" value="RWS02129.1"/>
    <property type="molecule type" value="Genomic_DNA"/>
</dbReference>
<evidence type="ECO:0000313" key="1">
    <source>
        <dbReference type="EMBL" id="RWS02129.1"/>
    </source>
</evidence>
<comment type="caution">
    <text evidence="2">The sequence shown here is derived from an EMBL/GenBank/DDBJ whole genome shotgun (WGS) entry which is preliminary data.</text>
</comment>
<evidence type="ECO:0000313" key="2">
    <source>
        <dbReference type="EMBL" id="RWS02173.1"/>
    </source>
</evidence>
<dbReference type="InterPro" id="IPR006616">
    <property type="entry name" value="DM9_repeat"/>
</dbReference>
<organism evidence="2 3">
    <name type="scientific">Dinothrombium tinctorium</name>
    <dbReference type="NCBI Taxonomy" id="1965070"/>
    <lineage>
        <taxon>Eukaryota</taxon>
        <taxon>Metazoa</taxon>
        <taxon>Ecdysozoa</taxon>
        <taxon>Arthropoda</taxon>
        <taxon>Chelicerata</taxon>
        <taxon>Arachnida</taxon>
        <taxon>Acari</taxon>
        <taxon>Acariformes</taxon>
        <taxon>Trombidiformes</taxon>
        <taxon>Prostigmata</taxon>
        <taxon>Anystina</taxon>
        <taxon>Parasitengona</taxon>
        <taxon>Trombidioidea</taxon>
        <taxon>Trombidiidae</taxon>
        <taxon>Dinothrombium</taxon>
    </lineage>
</organism>
<gene>
    <name evidence="2" type="ORF">B4U79_02268</name>
    <name evidence="1" type="ORF">B4U79_12697</name>
</gene>
<evidence type="ECO:0008006" key="4">
    <source>
        <dbReference type="Google" id="ProtNLM"/>
    </source>
</evidence>
<dbReference type="AlphaFoldDB" id="A0A443QGL1"/>
<dbReference type="PANTHER" id="PTHR31649">
    <property type="entry name" value="AGAP009604-PA"/>
    <property type="match status" value="1"/>
</dbReference>
<keyword evidence="3" id="KW-1185">Reference proteome</keyword>
<sequence length="189" mass="20516">MSGIPPYGYQSVYPSAPSMYPSQGFVPPPTPGARMFRPVVEWRDASSGAVPVANPVIGGHDVNSEPLYIGSTEIDGDLVPGKVVQSHRCCYVAYAGREHSSRIYHVLVNPSNCELVWQHSSHGKVPTGAIQGGRTADGEPLYIGRHYHDGSLTVGKIHPSHGRLYISFGGEEVPYSEYEVLCCKHVPLM</sequence>
<dbReference type="SMART" id="SM00696">
    <property type="entry name" value="DM9"/>
    <property type="match status" value="2"/>
</dbReference>